<organism evidence="9 10">
    <name type="scientific">Blautia faecicola</name>
    <dbReference type="NCBI Taxonomy" id="2509240"/>
    <lineage>
        <taxon>Bacteria</taxon>
        <taxon>Bacillati</taxon>
        <taxon>Bacillota</taxon>
        <taxon>Clostridia</taxon>
        <taxon>Lachnospirales</taxon>
        <taxon>Lachnospiraceae</taxon>
        <taxon>Blautia</taxon>
    </lineage>
</organism>
<evidence type="ECO:0000256" key="5">
    <source>
        <dbReference type="ARBA" id="ARBA00022833"/>
    </source>
</evidence>
<reference evidence="9 10" key="1">
    <citation type="submission" date="2019-01" db="EMBL/GenBank/DDBJ databases">
        <title>Blautia sp. nov. KGMB01111 isolated human feces.</title>
        <authorList>
            <person name="Park J.-E."/>
            <person name="Kim J.-S."/>
            <person name="Park S.-H."/>
        </authorList>
    </citation>
    <scope>NUCLEOTIDE SEQUENCE [LARGE SCALE GENOMIC DNA]</scope>
    <source>
        <strain evidence="9 10">KGMB01111</strain>
    </source>
</reference>
<gene>
    <name evidence="9" type="ORF">ETP43_07815</name>
</gene>
<evidence type="ECO:0000256" key="3">
    <source>
        <dbReference type="ARBA" id="ARBA00022670"/>
    </source>
</evidence>
<dbReference type="Gene3D" id="3.40.630.10">
    <property type="entry name" value="Zn peptidases"/>
    <property type="match status" value="1"/>
</dbReference>
<evidence type="ECO:0000313" key="10">
    <source>
        <dbReference type="Proteomes" id="UP000290106"/>
    </source>
</evidence>
<dbReference type="PANTHER" id="PTHR11705">
    <property type="entry name" value="PROTEASE FAMILY M14 CARBOXYPEPTIDASE A,B"/>
    <property type="match status" value="1"/>
</dbReference>
<protein>
    <recommendedName>
        <fullName evidence="8">Peptidase M14 domain-containing protein</fullName>
    </recommendedName>
</protein>
<dbReference type="GO" id="GO:0005615">
    <property type="term" value="C:extracellular space"/>
    <property type="evidence" value="ECO:0007669"/>
    <property type="project" value="TreeGrafter"/>
</dbReference>
<evidence type="ECO:0000256" key="4">
    <source>
        <dbReference type="ARBA" id="ARBA00022801"/>
    </source>
</evidence>
<keyword evidence="10" id="KW-1185">Reference proteome</keyword>
<comment type="cofactor">
    <cofactor evidence="1">
        <name>Zn(2+)</name>
        <dbReference type="ChEBI" id="CHEBI:29105"/>
    </cofactor>
</comment>
<evidence type="ECO:0000256" key="7">
    <source>
        <dbReference type="PROSITE-ProRule" id="PRU01379"/>
    </source>
</evidence>
<sequence>MITLNQSYTYEELLRNLQESVAQYPDFTVYKEVGESHDERSIPMLRVGLGLDALILTAGIHGKESINPVLLTRMAQEYSQAYQDNLNMGNYPVRELLDHCSICFLPIVNPDGYVIATESFNAIRNPILRQACKMRGVDWPYWKYNARTVDINRNFPCKSYIQQQFGEYPASEQETKALIRVFEQCDTIGYLDFHSRGRIIYYYRQAMPFSYNQRNHKLARYMQKLSNYSLGKQEEEYLSRLNGGSPVNYYSELLHRPAITVETVEENADFPLNPSCQERTYEEIRMLPLEIIAQSVGNSEPLKNPQKIR</sequence>
<dbReference type="PANTHER" id="PTHR11705:SF143">
    <property type="entry name" value="SLL0236 PROTEIN"/>
    <property type="match status" value="1"/>
</dbReference>
<evidence type="ECO:0000313" key="9">
    <source>
        <dbReference type="EMBL" id="RXS75133.1"/>
    </source>
</evidence>
<dbReference type="EMBL" id="SDKC01000001">
    <property type="protein sequence ID" value="RXS75133.1"/>
    <property type="molecule type" value="Genomic_DNA"/>
</dbReference>
<keyword evidence="6" id="KW-0482">Metalloprotease</keyword>
<dbReference type="Pfam" id="PF00246">
    <property type="entry name" value="Peptidase_M14"/>
    <property type="match status" value="1"/>
</dbReference>
<evidence type="ECO:0000256" key="6">
    <source>
        <dbReference type="ARBA" id="ARBA00023049"/>
    </source>
</evidence>
<dbReference type="SUPFAM" id="SSF53187">
    <property type="entry name" value="Zn-dependent exopeptidases"/>
    <property type="match status" value="1"/>
</dbReference>
<evidence type="ECO:0000256" key="1">
    <source>
        <dbReference type="ARBA" id="ARBA00001947"/>
    </source>
</evidence>
<dbReference type="RefSeq" id="WP_129257653.1">
    <property type="nucleotide sequence ID" value="NZ_SDKC01000001.1"/>
</dbReference>
<proteinExistence type="inferred from homology"/>
<dbReference type="SMART" id="SM00631">
    <property type="entry name" value="Zn_pept"/>
    <property type="match status" value="1"/>
</dbReference>
<name>A0A4Q1RHK0_9FIRM</name>
<dbReference type="PROSITE" id="PS52035">
    <property type="entry name" value="PEPTIDASE_M14"/>
    <property type="match status" value="1"/>
</dbReference>
<dbReference type="GO" id="GO:0008270">
    <property type="term" value="F:zinc ion binding"/>
    <property type="evidence" value="ECO:0007669"/>
    <property type="project" value="InterPro"/>
</dbReference>
<comment type="caution">
    <text evidence="9">The sequence shown here is derived from an EMBL/GenBank/DDBJ whole genome shotgun (WGS) entry which is preliminary data.</text>
</comment>
<keyword evidence="3" id="KW-0645">Protease</keyword>
<feature type="active site" description="Proton donor/acceptor" evidence="7">
    <location>
        <position position="262"/>
    </location>
</feature>
<keyword evidence="5" id="KW-0862">Zinc</keyword>
<dbReference type="Proteomes" id="UP000290106">
    <property type="component" value="Unassembled WGS sequence"/>
</dbReference>
<dbReference type="GO" id="GO:0004181">
    <property type="term" value="F:metallocarboxypeptidase activity"/>
    <property type="evidence" value="ECO:0007669"/>
    <property type="project" value="InterPro"/>
</dbReference>
<dbReference type="GO" id="GO:0006508">
    <property type="term" value="P:proteolysis"/>
    <property type="evidence" value="ECO:0007669"/>
    <property type="project" value="UniProtKB-KW"/>
</dbReference>
<dbReference type="AlphaFoldDB" id="A0A4Q1RHK0"/>
<accession>A0A4Q1RHK0</accession>
<feature type="domain" description="Peptidase M14" evidence="8">
    <location>
        <begin position="6"/>
        <end position="295"/>
    </location>
</feature>
<evidence type="ECO:0000259" key="8">
    <source>
        <dbReference type="PROSITE" id="PS52035"/>
    </source>
</evidence>
<evidence type="ECO:0000256" key="2">
    <source>
        <dbReference type="ARBA" id="ARBA00005988"/>
    </source>
</evidence>
<dbReference type="OrthoDB" id="9811296at2"/>
<dbReference type="InterPro" id="IPR000834">
    <property type="entry name" value="Peptidase_M14"/>
</dbReference>
<comment type="similarity">
    <text evidence="2 7">Belongs to the peptidase M14 family.</text>
</comment>
<keyword evidence="4" id="KW-0378">Hydrolase</keyword>